<evidence type="ECO:0000256" key="9">
    <source>
        <dbReference type="ARBA" id="ARBA00023170"/>
    </source>
</evidence>
<dbReference type="AlphaFoldDB" id="A0A8X7VWE6"/>
<comment type="similarity">
    <text evidence="2">Belongs to the RLP family.</text>
</comment>
<keyword evidence="3" id="KW-1003">Cell membrane</keyword>
<evidence type="ECO:0000256" key="11">
    <source>
        <dbReference type="SAM" id="Phobius"/>
    </source>
</evidence>
<evidence type="ECO:0000256" key="2">
    <source>
        <dbReference type="ARBA" id="ARBA00009592"/>
    </source>
</evidence>
<accession>A0A8X7VWE6</accession>
<dbReference type="Pfam" id="PF13855">
    <property type="entry name" value="LRR_8"/>
    <property type="match status" value="1"/>
</dbReference>
<organism evidence="12 13">
    <name type="scientific">Brassica carinata</name>
    <name type="common">Ethiopian mustard</name>
    <name type="synonym">Abyssinian cabbage</name>
    <dbReference type="NCBI Taxonomy" id="52824"/>
    <lineage>
        <taxon>Eukaryota</taxon>
        <taxon>Viridiplantae</taxon>
        <taxon>Streptophyta</taxon>
        <taxon>Embryophyta</taxon>
        <taxon>Tracheophyta</taxon>
        <taxon>Spermatophyta</taxon>
        <taxon>Magnoliopsida</taxon>
        <taxon>eudicotyledons</taxon>
        <taxon>Gunneridae</taxon>
        <taxon>Pentapetalae</taxon>
        <taxon>rosids</taxon>
        <taxon>malvids</taxon>
        <taxon>Brassicales</taxon>
        <taxon>Brassicaceae</taxon>
        <taxon>Brassiceae</taxon>
        <taxon>Brassica</taxon>
    </lineage>
</organism>
<keyword evidence="4" id="KW-0433">Leucine-rich repeat</keyword>
<keyword evidence="13" id="KW-1185">Reference proteome</keyword>
<evidence type="ECO:0000313" key="12">
    <source>
        <dbReference type="EMBL" id="KAG2318030.1"/>
    </source>
</evidence>
<protein>
    <recommendedName>
        <fullName evidence="14">Receptor-like protein 12</fullName>
    </recommendedName>
</protein>
<evidence type="ECO:0000256" key="7">
    <source>
        <dbReference type="ARBA" id="ARBA00022989"/>
    </source>
</evidence>
<dbReference type="EMBL" id="JAAMPC010000004">
    <property type="protein sequence ID" value="KAG2318030.1"/>
    <property type="molecule type" value="Genomic_DNA"/>
</dbReference>
<reference evidence="12 13" key="1">
    <citation type="submission" date="2020-02" db="EMBL/GenBank/DDBJ databases">
        <authorList>
            <person name="Ma Q."/>
            <person name="Huang Y."/>
            <person name="Song X."/>
            <person name="Pei D."/>
        </authorList>
    </citation>
    <scope>NUCLEOTIDE SEQUENCE [LARGE SCALE GENOMIC DNA]</scope>
    <source>
        <strain evidence="12">Sxm20200214</strain>
        <tissue evidence="12">Leaf</tissue>
    </source>
</reference>
<evidence type="ECO:0000256" key="3">
    <source>
        <dbReference type="ARBA" id="ARBA00022475"/>
    </source>
</evidence>
<comment type="subcellular location">
    <subcellularLocation>
        <location evidence="1">Cell membrane</location>
        <topology evidence="1">Single-pass type I membrane protein</topology>
    </subcellularLocation>
</comment>
<dbReference type="Pfam" id="PF00560">
    <property type="entry name" value="LRR_1"/>
    <property type="match status" value="1"/>
</dbReference>
<evidence type="ECO:0000256" key="10">
    <source>
        <dbReference type="ARBA" id="ARBA00023180"/>
    </source>
</evidence>
<dbReference type="Proteomes" id="UP000886595">
    <property type="component" value="Unassembled WGS sequence"/>
</dbReference>
<keyword evidence="8 11" id="KW-0472">Membrane</keyword>
<evidence type="ECO:0000256" key="1">
    <source>
        <dbReference type="ARBA" id="ARBA00004251"/>
    </source>
</evidence>
<evidence type="ECO:0000256" key="6">
    <source>
        <dbReference type="ARBA" id="ARBA00022737"/>
    </source>
</evidence>
<keyword evidence="5 11" id="KW-0812">Transmembrane</keyword>
<evidence type="ECO:0000313" key="13">
    <source>
        <dbReference type="Proteomes" id="UP000886595"/>
    </source>
</evidence>
<dbReference type="PANTHER" id="PTHR27004:SF434">
    <property type="entry name" value="LEUCINE-RICH REPEAT-CONTAINING N-TERMINAL PLANT-TYPE DOMAIN-CONTAINING PROTEIN"/>
    <property type="match status" value="1"/>
</dbReference>
<keyword evidence="7 11" id="KW-1133">Transmembrane helix</keyword>
<evidence type="ECO:0000256" key="4">
    <source>
        <dbReference type="ARBA" id="ARBA00022614"/>
    </source>
</evidence>
<keyword evidence="10" id="KW-0325">Glycoprotein</keyword>
<dbReference type="PANTHER" id="PTHR27004">
    <property type="entry name" value="RECEPTOR-LIKE PROTEIN 12 ISOFORM X1"/>
    <property type="match status" value="1"/>
</dbReference>
<dbReference type="SUPFAM" id="SSF52058">
    <property type="entry name" value="L domain-like"/>
    <property type="match status" value="1"/>
</dbReference>
<dbReference type="OrthoDB" id="1911164at2759"/>
<keyword evidence="9" id="KW-0675">Receptor</keyword>
<name>A0A8X7VWE6_BRACI</name>
<evidence type="ECO:0000256" key="5">
    <source>
        <dbReference type="ARBA" id="ARBA00022692"/>
    </source>
</evidence>
<dbReference type="GO" id="GO:0005886">
    <property type="term" value="C:plasma membrane"/>
    <property type="evidence" value="ECO:0007669"/>
    <property type="project" value="UniProtKB-SubCell"/>
</dbReference>
<feature type="transmembrane region" description="Helical" evidence="11">
    <location>
        <begin position="262"/>
        <end position="287"/>
    </location>
</feature>
<evidence type="ECO:0000256" key="8">
    <source>
        <dbReference type="ARBA" id="ARBA00023136"/>
    </source>
</evidence>
<proteinExistence type="inferred from homology"/>
<dbReference type="Gene3D" id="3.80.10.10">
    <property type="entry name" value="Ribonuclease Inhibitor"/>
    <property type="match status" value="1"/>
</dbReference>
<gene>
    <name evidence="12" type="ORF">Bca52824_021152</name>
</gene>
<dbReference type="FunFam" id="3.80.10.10:FF:000111">
    <property type="entry name" value="LRR receptor-like serine/threonine-protein kinase ERECTA"/>
    <property type="match status" value="1"/>
</dbReference>
<sequence length="311" mass="35135">MSLIHFSRLEFLNVESNIINDTFPVWLSSLPELKVLVLRSNAFHGPIDHTSFPELQIIDISHNHFNGALPSDYFVKWSAMSSLGTVYDQPDLMYMGYYYYHDSMVLMNKGLGMELQRIIRTLRALDFSGNKFEGEIPRSIGLLKELLVLNLSNNAFTGHIPSSMGNLTALESLDVSKNQLSGEIPQDLGSLSFLSYMDFSHNKLTGLVPGGTQFQRLNCTSFDDNLGLSGPSLEEICRDIRTPTTPHETPESEEEEEEEEEVLSWIAAVIGVIPGMAFGWVLGYILVSYKPEWFMNPFVRNKRRRSSTTTH</sequence>
<keyword evidence="6" id="KW-0677">Repeat</keyword>
<comment type="caution">
    <text evidence="12">The sequence shown here is derived from an EMBL/GenBank/DDBJ whole genome shotgun (WGS) entry which is preliminary data.</text>
</comment>
<dbReference type="InterPro" id="IPR032675">
    <property type="entry name" value="LRR_dom_sf"/>
</dbReference>
<dbReference type="InterPro" id="IPR001611">
    <property type="entry name" value="Leu-rich_rpt"/>
</dbReference>
<evidence type="ECO:0008006" key="14">
    <source>
        <dbReference type="Google" id="ProtNLM"/>
    </source>
</evidence>